<organism evidence="3 6">
    <name type="scientific">Bifidobacterium ramosum</name>
    <dbReference type="NCBI Taxonomy" id="1798158"/>
    <lineage>
        <taxon>Bacteria</taxon>
        <taxon>Bacillati</taxon>
        <taxon>Actinomycetota</taxon>
        <taxon>Actinomycetes</taxon>
        <taxon>Bifidobacteriales</taxon>
        <taxon>Bifidobacteriaceae</taxon>
        <taxon>Bifidobacterium</taxon>
    </lineage>
</organism>
<evidence type="ECO:0000313" key="3">
    <source>
        <dbReference type="EMBL" id="KAB8289342.1"/>
    </source>
</evidence>
<evidence type="ECO:0000256" key="1">
    <source>
        <dbReference type="SAM" id="MobiDB-lite"/>
    </source>
</evidence>
<comment type="caution">
    <text evidence="3">The sequence shown here is derived from an EMBL/GenBank/DDBJ whole genome shotgun (WGS) entry which is preliminary data.</text>
</comment>
<reference evidence="4 5" key="1">
    <citation type="submission" date="2019-10" db="EMBL/GenBank/DDBJ databases">
        <title>Bifidobacterium from non-human primates.</title>
        <authorList>
            <person name="Modesto M."/>
        </authorList>
    </citation>
    <scope>NUCLEOTIDE SEQUENCE [LARGE SCALE GENOMIC DNA]</scope>
    <source>
        <strain evidence="4 5">TREM</strain>
    </source>
</reference>
<dbReference type="EMBL" id="WBSM01000001">
    <property type="protein sequence ID" value="KAB8289342.1"/>
    <property type="molecule type" value="Genomic_DNA"/>
</dbReference>
<sequence>MSIQLVAELFQDLAIILLAVANLVCNRRIRELQNMVGELSADVHRLRESSGGAVPHETSTGLEDRDSPAQPFNLPSVGVKHTPHMLNGPVRVHHPLEHATDEINRMLEHSNEFTLRRLKLSYALGLALMTLGARIALAGVRFINHRLARLDGHRQ</sequence>
<evidence type="ECO:0000313" key="6">
    <source>
        <dbReference type="Proteomes" id="UP000482084"/>
    </source>
</evidence>
<feature type="transmembrane region" description="Helical" evidence="2">
    <location>
        <begin position="120"/>
        <end position="143"/>
    </location>
</feature>
<protein>
    <submittedName>
        <fullName evidence="3">Uncharacterized protein</fullName>
    </submittedName>
</protein>
<proteinExistence type="predicted"/>
<gene>
    <name evidence="3" type="ORF">DSM100688_0422</name>
    <name evidence="4" type="ORF">GFD24_02120</name>
</gene>
<dbReference type="RefSeq" id="WP_152357500.1">
    <property type="nucleotide sequence ID" value="NZ_WBSM01000001.1"/>
</dbReference>
<keyword evidence="2" id="KW-0812">Transmembrane</keyword>
<dbReference type="AlphaFoldDB" id="A0A6L4X3R8"/>
<feature type="region of interest" description="Disordered" evidence="1">
    <location>
        <begin position="48"/>
        <end position="68"/>
    </location>
</feature>
<accession>A0A6L4X3R8</accession>
<evidence type="ECO:0000313" key="4">
    <source>
        <dbReference type="EMBL" id="NEG71040.1"/>
    </source>
</evidence>
<evidence type="ECO:0000256" key="2">
    <source>
        <dbReference type="SAM" id="Phobius"/>
    </source>
</evidence>
<keyword evidence="6" id="KW-1185">Reference proteome</keyword>
<name>A0A6L4X3R8_9BIFI</name>
<keyword evidence="2" id="KW-0472">Membrane</keyword>
<dbReference type="EMBL" id="WHZX01000001">
    <property type="protein sequence ID" value="NEG71040.1"/>
    <property type="molecule type" value="Genomic_DNA"/>
</dbReference>
<reference evidence="3 6" key="2">
    <citation type="submission" date="2019-10" db="EMBL/GenBank/DDBJ databases">
        <title>Characterization of the phylogenetic diversity of two novel species belonging to the genus Bifidobacterium: Bifidobacterium cebidarum sp. nov. and Bifidobacterium leontopitheci sp. nov.</title>
        <authorList>
            <person name="Lugli G.A."/>
            <person name="Duranti S."/>
            <person name="Milani C."/>
            <person name="Turroni F."/>
            <person name="Ventura M."/>
        </authorList>
    </citation>
    <scope>NUCLEOTIDE SEQUENCE [LARGE SCALE GENOMIC DNA]</scope>
    <source>
        <strain evidence="3 6">DSM 100688</strain>
    </source>
</reference>
<evidence type="ECO:0000313" key="5">
    <source>
        <dbReference type="Proteomes" id="UP000469943"/>
    </source>
</evidence>
<keyword evidence="2" id="KW-1133">Transmembrane helix</keyword>
<dbReference type="Proteomes" id="UP000469943">
    <property type="component" value="Unassembled WGS sequence"/>
</dbReference>
<dbReference type="Proteomes" id="UP000482084">
    <property type="component" value="Unassembled WGS sequence"/>
</dbReference>